<reference evidence="5 6" key="1">
    <citation type="submission" date="2019-09" db="EMBL/GenBank/DDBJ databases">
        <title>Bird 10,000 Genomes (B10K) Project - Family phase.</title>
        <authorList>
            <person name="Zhang G."/>
        </authorList>
    </citation>
    <scope>NUCLEOTIDE SEQUENCE [LARGE SCALE GENOMIC DNA]</scope>
    <source>
        <strain evidence="5">B10K-DU-001-31</strain>
        <tissue evidence="5">Muscle</tissue>
    </source>
</reference>
<dbReference type="SUPFAM" id="SSF57756">
    <property type="entry name" value="Retrovirus zinc finger-like domains"/>
    <property type="match status" value="1"/>
</dbReference>
<feature type="compositionally biased region" description="Polar residues" evidence="3">
    <location>
        <begin position="122"/>
        <end position="132"/>
    </location>
</feature>
<dbReference type="InterPro" id="IPR036875">
    <property type="entry name" value="Znf_CCHC_sf"/>
</dbReference>
<dbReference type="Gene3D" id="4.10.60.10">
    <property type="entry name" value="Zinc finger, CCHC-type"/>
    <property type="match status" value="1"/>
</dbReference>
<dbReference type="GO" id="GO:0003676">
    <property type="term" value="F:nucleic acid binding"/>
    <property type="evidence" value="ECO:0007669"/>
    <property type="project" value="InterPro"/>
</dbReference>
<feature type="domain" description="CCHC-type" evidence="4">
    <location>
        <begin position="72"/>
        <end position="88"/>
    </location>
</feature>
<dbReference type="SUPFAM" id="SSF47353">
    <property type="entry name" value="Retrovirus capsid dimerization domain-like"/>
    <property type="match status" value="1"/>
</dbReference>
<dbReference type="AlphaFoldDB" id="A0A7L2FRM6"/>
<dbReference type="InterPro" id="IPR008916">
    <property type="entry name" value="Retrov_capsid_C"/>
</dbReference>
<dbReference type="InterPro" id="IPR001878">
    <property type="entry name" value="Znf_CCHC"/>
</dbReference>
<feature type="region of interest" description="Disordered" evidence="3">
    <location>
        <begin position="115"/>
        <end position="150"/>
    </location>
</feature>
<evidence type="ECO:0000313" key="5">
    <source>
        <dbReference type="EMBL" id="NXQ76875.1"/>
    </source>
</evidence>
<keyword evidence="1" id="KW-0449">Lipoprotein</keyword>
<comment type="caution">
    <text evidence="5">The sequence shown here is derived from an EMBL/GenBank/DDBJ whole genome shotgun (WGS) entry which is preliminary data.</text>
</comment>
<dbReference type="Proteomes" id="UP000552319">
    <property type="component" value="Unassembled WGS sequence"/>
</dbReference>
<evidence type="ECO:0000259" key="4">
    <source>
        <dbReference type="PROSITE" id="PS50158"/>
    </source>
</evidence>
<dbReference type="Pfam" id="PF00098">
    <property type="entry name" value="zf-CCHC"/>
    <property type="match status" value="1"/>
</dbReference>
<organism evidence="5 6">
    <name type="scientific">Quiscalus mexicanus</name>
    <name type="common">Great-tailed grackle</name>
    <name type="synonym">Cassidix mexicanus</name>
    <dbReference type="NCBI Taxonomy" id="64278"/>
    <lineage>
        <taxon>Eukaryota</taxon>
        <taxon>Metazoa</taxon>
        <taxon>Chordata</taxon>
        <taxon>Craniata</taxon>
        <taxon>Vertebrata</taxon>
        <taxon>Euteleostomi</taxon>
        <taxon>Archelosauria</taxon>
        <taxon>Archosauria</taxon>
        <taxon>Dinosauria</taxon>
        <taxon>Saurischia</taxon>
        <taxon>Theropoda</taxon>
        <taxon>Coelurosauria</taxon>
        <taxon>Aves</taxon>
        <taxon>Neognathae</taxon>
        <taxon>Neoaves</taxon>
        <taxon>Telluraves</taxon>
        <taxon>Australaves</taxon>
        <taxon>Passeriformes</taxon>
        <taxon>Passeroidea</taxon>
        <taxon>Icteridae</taxon>
        <taxon>Quiscalus</taxon>
    </lineage>
</organism>
<accession>A0A7L2FRM6</accession>
<evidence type="ECO:0000256" key="1">
    <source>
        <dbReference type="ARBA" id="ARBA00022707"/>
    </source>
</evidence>
<dbReference type="PROSITE" id="PS50158">
    <property type="entry name" value="ZF_CCHC"/>
    <property type="match status" value="1"/>
</dbReference>
<evidence type="ECO:0000313" key="6">
    <source>
        <dbReference type="Proteomes" id="UP000552319"/>
    </source>
</evidence>
<keyword evidence="2" id="KW-0862">Zinc</keyword>
<keyword evidence="2" id="KW-0479">Metal-binding</keyword>
<feature type="non-terminal residue" evidence="5">
    <location>
        <position position="1"/>
    </location>
</feature>
<sequence>IEIQAAANAVLKSLAYENANNDCKKDPICNHTDVELDDCIKACANIGSEQYRAELIAPAIAQQLQADKAAVKCFACREEGHVRKQCPKGQKTNKKPNKPCPCCKKGFHWSNQCHSKYKVGNPPQNQGNSNRGAQAGVPQPSRAHFSQPPL</sequence>
<dbReference type="EMBL" id="VWYF01034012">
    <property type="protein sequence ID" value="NXQ76875.1"/>
    <property type="molecule type" value="Genomic_DNA"/>
</dbReference>
<gene>
    <name evidence="5" type="primary">Ervk10_1</name>
    <name evidence="5" type="ORF">QUIMEX_R15259</name>
</gene>
<dbReference type="PANTHER" id="PTHR40389">
    <property type="entry name" value="ENDOGENOUS RETROVIRUS GROUP K MEMBER 24 GAG POLYPROTEIN-RELATED"/>
    <property type="match status" value="1"/>
</dbReference>
<protein>
    <submittedName>
        <fullName evidence="5">GAK10 protein</fullName>
    </submittedName>
</protein>
<dbReference type="Gene3D" id="1.10.1200.30">
    <property type="match status" value="1"/>
</dbReference>
<evidence type="ECO:0000256" key="2">
    <source>
        <dbReference type="PROSITE-ProRule" id="PRU00047"/>
    </source>
</evidence>
<name>A0A7L2FRM6_QUIME</name>
<dbReference type="SMART" id="SM00343">
    <property type="entry name" value="ZnF_C2HC"/>
    <property type="match status" value="2"/>
</dbReference>
<dbReference type="InterPro" id="IPR050195">
    <property type="entry name" value="Primate_lentivir_Gag_pol-like"/>
</dbReference>
<keyword evidence="1" id="KW-0519">Myristate</keyword>
<dbReference type="PANTHER" id="PTHR40389:SF2">
    <property type="entry name" value="ENDOGENOUS RETROVIRUS GROUP K MEMBER 24 GAG POLYPROTEIN-RELATED"/>
    <property type="match status" value="1"/>
</dbReference>
<keyword evidence="2" id="KW-0863">Zinc-finger</keyword>
<dbReference type="Pfam" id="PF14787">
    <property type="entry name" value="zf-CCHC_5"/>
    <property type="match status" value="1"/>
</dbReference>
<feature type="non-terminal residue" evidence="5">
    <location>
        <position position="150"/>
    </location>
</feature>
<proteinExistence type="predicted"/>
<evidence type="ECO:0000256" key="3">
    <source>
        <dbReference type="SAM" id="MobiDB-lite"/>
    </source>
</evidence>
<dbReference type="GO" id="GO:0008270">
    <property type="term" value="F:zinc ion binding"/>
    <property type="evidence" value="ECO:0007669"/>
    <property type="project" value="UniProtKB-KW"/>
</dbReference>
<keyword evidence="6" id="KW-1185">Reference proteome</keyword>